<accession>X1SV30</accession>
<evidence type="ECO:0000313" key="2">
    <source>
        <dbReference type="EMBL" id="GAI96927.1"/>
    </source>
</evidence>
<dbReference type="Gene3D" id="3.30.460.10">
    <property type="entry name" value="Beta Polymerase, domain 2"/>
    <property type="match status" value="1"/>
</dbReference>
<dbReference type="PANTHER" id="PTHR33933">
    <property type="entry name" value="NUCLEOTIDYLTRANSFERASE"/>
    <property type="match status" value="1"/>
</dbReference>
<name>X1SV30_9ZZZZ</name>
<dbReference type="Pfam" id="PF18765">
    <property type="entry name" value="Polbeta"/>
    <property type="match status" value="1"/>
</dbReference>
<dbReference type="AlphaFoldDB" id="X1SV30"/>
<dbReference type="InterPro" id="IPR041633">
    <property type="entry name" value="Polbeta"/>
</dbReference>
<reference evidence="2" key="1">
    <citation type="journal article" date="2014" name="Front. Microbiol.">
        <title>High frequency of phylogenetically diverse reductive dehalogenase-homologous genes in deep subseafloor sedimentary metagenomes.</title>
        <authorList>
            <person name="Kawai M."/>
            <person name="Futagami T."/>
            <person name="Toyoda A."/>
            <person name="Takaki Y."/>
            <person name="Nishi S."/>
            <person name="Hori S."/>
            <person name="Arai W."/>
            <person name="Tsubouchi T."/>
            <person name="Morono Y."/>
            <person name="Uchiyama I."/>
            <person name="Ito T."/>
            <person name="Fujiyama A."/>
            <person name="Inagaki F."/>
            <person name="Takami H."/>
        </authorList>
    </citation>
    <scope>NUCLEOTIDE SEQUENCE</scope>
    <source>
        <strain evidence="2">Expedition CK06-06</strain>
    </source>
</reference>
<gene>
    <name evidence="2" type="ORF">S12H4_39024</name>
</gene>
<proteinExistence type="predicted"/>
<dbReference type="SUPFAM" id="SSF81301">
    <property type="entry name" value="Nucleotidyltransferase"/>
    <property type="match status" value="1"/>
</dbReference>
<protein>
    <recommendedName>
        <fullName evidence="1">Polymerase beta nucleotidyltransferase domain-containing protein</fullName>
    </recommendedName>
</protein>
<comment type="caution">
    <text evidence="2">The sequence shown here is derived from an EMBL/GenBank/DDBJ whole genome shotgun (WGS) entry which is preliminary data.</text>
</comment>
<dbReference type="EMBL" id="BARW01023548">
    <property type="protein sequence ID" value="GAI96927.1"/>
    <property type="molecule type" value="Genomic_DNA"/>
</dbReference>
<dbReference type="InterPro" id="IPR052548">
    <property type="entry name" value="Type_VII_TA_antitoxin"/>
</dbReference>
<feature type="domain" description="Polymerase beta nucleotidyltransferase" evidence="1">
    <location>
        <begin position="12"/>
        <end position="109"/>
    </location>
</feature>
<organism evidence="2">
    <name type="scientific">marine sediment metagenome</name>
    <dbReference type="NCBI Taxonomy" id="412755"/>
    <lineage>
        <taxon>unclassified sequences</taxon>
        <taxon>metagenomes</taxon>
        <taxon>ecological metagenomes</taxon>
    </lineage>
</organism>
<dbReference type="PANTHER" id="PTHR33933:SF1">
    <property type="entry name" value="PROTEIN ADENYLYLTRANSFERASE MNTA-RELATED"/>
    <property type="match status" value="1"/>
</dbReference>
<dbReference type="InterPro" id="IPR043519">
    <property type="entry name" value="NT_sf"/>
</dbReference>
<sequence length="110" mass="12566">MAETKALKDTIQKILDKLVTDYAPQKVILYGSYAYGKPDRDSDIDLLIIKNTSERFIDRWVTVQQILTGTHPSIPVETLVLTPQEMEKRLAIGDQFVEEIINKGEVLYAR</sequence>
<dbReference type="CDD" id="cd05403">
    <property type="entry name" value="NT_KNTase_like"/>
    <property type="match status" value="1"/>
</dbReference>
<evidence type="ECO:0000259" key="1">
    <source>
        <dbReference type="Pfam" id="PF18765"/>
    </source>
</evidence>